<dbReference type="OrthoDB" id="9800680at2"/>
<comment type="similarity">
    <text evidence="7">Belongs to the dTDP-4-dehydrorhamnose 3,5-epimerase family.</text>
</comment>
<feature type="active site" description="Proton acceptor" evidence="5">
    <location>
        <position position="67"/>
    </location>
</feature>
<dbReference type="GO" id="GO:0000271">
    <property type="term" value="P:polysaccharide biosynthetic process"/>
    <property type="evidence" value="ECO:0007669"/>
    <property type="project" value="TreeGrafter"/>
</dbReference>
<evidence type="ECO:0000313" key="9">
    <source>
        <dbReference type="EMBL" id="KWU52235.1"/>
    </source>
</evidence>
<evidence type="ECO:0000259" key="8">
    <source>
        <dbReference type="Pfam" id="PF05523"/>
    </source>
</evidence>
<name>A0A0X7K956_9PSED</name>
<dbReference type="Pfam" id="PF05523">
    <property type="entry name" value="FdtA"/>
    <property type="match status" value="1"/>
</dbReference>
<feature type="active site" description="Proton donor" evidence="5">
    <location>
        <position position="137"/>
    </location>
</feature>
<feature type="domain" description="Sugar 3,4-ketoisomerase QdtA cupin" evidence="8">
    <location>
        <begin position="193"/>
        <end position="321"/>
    </location>
</feature>
<evidence type="ECO:0000256" key="4">
    <source>
        <dbReference type="ARBA" id="ARBA00019595"/>
    </source>
</evidence>
<dbReference type="GO" id="GO:0008830">
    <property type="term" value="F:dTDP-4-dehydrorhamnose 3,5-epimerase activity"/>
    <property type="evidence" value="ECO:0007669"/>
    <property type="project" value="UniProtKB-UniRule"/>
</dbReference>
<evidence type="ECO:0000256" key="3">
    <source>
        <dbReference type="ARBA" id="ARBA00012098"/>
    </source>
</evidence>
<comment type="catalytic activity">
    <reaction evidence="1 7">
        <text>dTDP-4-dehydro-6-deoxy-alpha-D-glucose = dTDP-4-dehydro-beta-L-rhamnose</text>
        <dbReference type="Rhea" id="RHEA:16969"/>
        <dbReference type="ChEBI" id="CHEBI:57649"/>
        <dbReference type="ChEBI" id="CHEBI:62830"/>
        <dbReference type="EC" id="5.1.3.13"/>
    </reaction>
</comment>
<dbReference type="Pfam" id="PF00908">
    <property type="entry name" value="dTDP_sugar_isom"/>
    <property type="match status" value="1"/>
</dbReference>
<dbReference type="GO" id="GO:0005829">
    <property type="term" value="C:cytosol"/>
    <property type="evidence" value="ECO:0007669"/>
    <property type="project" value="TreeGrafter"/>
</dbReference>
<gene>
    <name evidence="9" type="ORF">AWV77_05240</name>
</gene>
<evidence type="ECO:0000256" key="2">
    <source>
        <dbReference type="ARBA" id="ARBA00001997"/>
    </source>
</evidence>
<dbReference type="InterPro" id="IPR000888">
    <property type="entry name" value="RmlC-like"/>
</dbReference>
<dbReference type="CDD" id="cd00438">
    <property type="entry name" value="cupin_RmlC"/>
    <property type="match status" value="1"/>
</dbReference>
<comment type="pathway">
    <text evidence="7">Carbohydrate biosynthesis; dTDP-L-rhamnose biosynthesis.</text>
</comment>
<comment type="subunit">
    <text evidence="7">Homodimer.</text>
</comment>
<comment type="function">
    <text evidence="2 7">Catalyzes the epimerization of the C3' and C5'positions of dTDP-6-deoxy-D-xylo-4-hexulose, forming dTDP-6-deoxy-L-lyxo-4-hexulose.</text>
</comment>
<accession>A0A0X7K956</accession>
<proteinExistence type="inferred from homology"/>
<dbReference type="PANTHER" id="PTHR21047">
    <property type="entry name" value="DTDP-6-DEOXY-D-GLUCOSE-3,5 EPIMERASE"/>
    <property type="match status" value="1"/>
</dbReference>
<dbReference type="SUPFAM" id="SSF51182">
    <property type="entry name" value="RmlC-like cupins"/>
    <property type="match status" value="2"/>
</dbReference>
<evidence type="ECO:0000256" key="5">
    <source>
        <dbReference type="PIRSR" id="PIRSR600888-1"/>
    </source>
</evidence>
<comment type="caution">
    <text evidence="9">The sequence shown here is derived from an EMBL/GenBank/DDBJ whole genome shotgun (WGS) entry which is preliminary data.</text>
</comment>
<dbReference type="Proteomes" id="UP000067111">
    <property type="component" value="Unassembled WGS sequence"/>
</dbReference>
<feature type="site" description="Participates in a stacking interaction with the thymidine ring of dTDP-4-oxo-6-deoxyglucose" evidence="6">
    <location>
        <position position="143"/>
    </location>
</feature>
<dbReference type="CDD" id="cd20292">
    <property type="entry name" value="cupin_QdtA-like"/>
    <property type="match status" value="1"/>
</dbReference>
<dbReference type="InterPro" id="IPR011051">
    <property type="entry name" value="RmlC_Cupin_sf"/>
</dbReference>
<evidence type="ECO:0000313" key="10">
    <source>
        <dbReference type="Proteomes" id="UP000067111"/>
    </source>
</evidence>
<dbReference type="EC" id="5.1.3.13" evidence="3 7"/>
<keyword evidence="7" id="KW-0413">Isomerase</keyword>
<dbReference type="NCBIfam" id="TIGR01221">
    <property type="entry name" value="rmlC"/>
    <property type="match status" value="1"/>
</dbReference>
<dbReference type="EMBL" id="LRMR01000005">
    <property type="protein sequence ID" value="KWU52235.1"/>
    <property type="molecule type" value="Genomic_DNA"/>
</dbReference>
<sequence length="325" mass="36859">MKFIETKLAGVVVIEPKIFADDRGWFMESFNEPLFHEQLAALGHPIPRPFVQDNHSCSKKHVLRGLHFQRAPHAQGKLVRVTAGSAYDVAVDIRKGSETFGQWVGVELSAKNGRMLWIPEGFAHGFLALEDNTEFLYKTTDIYSKACEASIKWSDPSIAIQWPITKGLIVSQKDSEAPLLSDVMLSISALTGDVTSHELSIIGDDRGSLIALEQGRDIPFDVRRAYYIFNTKAGVSRGSHAHFRLEQYIICLSGKCRILLDDGLEQKSIWLDAPNKAIHIKNLIWREMHDFSEDCVLMVFASNHYDERDYLRNYDDFLRAAKRYA</sequence>
<dbReference type="Gene3D" id="2.60.120.10">
    <property type="entry name" value="Jelly Rolls"/>
    <property type="match status" value="2"/>
</dbReference>
<dbReference type="UniPathway" id="UPA00124"/>
<reference evidence="10" key="1">
    <citation type="submission" date="2016-01" db="EMBL/GenBank/DDBJ databases">
        <authorList>
            <person name="Gamez R.M."/>
            <person name="Rodriguez F."/>
            <person name="Bernal J.F."/>
            <person name="Agarwala R."/>
            <person name="Landsman D."/>
            <person name="Marino-Ramirez L."/>
        </authorList>
    </citation>
    <scope>NUCLEOTIDE SEQUENCE [LARGE SCALE GENOMIC DNA]</scope>
    <source>
        <strain evidence="10">Ps006</strain>
    </source>
</reference>
<dbReference type="GO" id="GO:0019305">
    <property type="term" value="P:dTDP-rhamnose biosynthetic process"/>
    <property type="evidence" value="ECO:0007669"/>
    <property type="project" value="UniProtKB-UniRule"/>
</dbReference>
<organism evidence="9 10">
    <name type="scientific">Pseudomonas palleroniana</name>
    <dbReference type="NCBI Taxonomy" id="191390"/>
    <lineage>
        <taxon>Bacteria</taxon>
        <taxon>Pseudomonadati</taxon>
        <taxon>Pseudomonadota</taxon>
        <taxon>Gammaproteobacteria</taxon>
        <taxon>Pseudomonadales</taxon>
        <taxon>Pseudomonadaceae</taxon>
        <taxon>Pseudomonas</taxon>
    </lineage>
</organism>
<protein>
    <recommendedName>
        <fullName evidence="4 7">dTDP-4-dehydrorhamnose 3,5-epimerase</fullName>
        <ecNumber evidence="3 7">5.1.3.13</ecNumber>
    </recommendedName>
    <alternativeName>
        <fullName evidence="7">Thymidine diphospho-4-keto-rhamnose 3,5-epimerase</fullName>
    </alternativeName>
</protein>
<evidence type="ECO:0000256" key="6">
    <source>
        <dbReference type="PIRSR" id="PIRSR600888-3"/>
    </source>
</evidence>
<evidence type="ECO:0000256" key="1">
    <source>
        <dbReference type="ARBA" id="ARBA00001298"/>
    </source>
</evidence>
<dbReference type="PANTHER" id="PTHR21047:SF2">
    <property type="entry name" value="THYMIDINE DIPHOSPHO-4-KETO-RHAMNOSE 3,5-EPIMERASE"/>
    <property type="match status" value="1"/>
</dbReference>
<dbReference type="InterPro" id="IPR014710">
    <property type="entry name" value="RmlC-like_jellyroll"/>
</dbReference>
<dbReference type="AlphaFoldDB" id="A0A0X7K956"/>
<dbReference type="InterPro" id="IPR008894">
    <property type="entry name" value="QdtA_cupin_dom"/>
</dbReference>
<evidence type="ECO:0000256" key="7">
    <source>
        <dbReference type="RuleBase" id="RU364069"/>
    </source>
</evidence>